<gene>
    <name evidence="1" type="ORF">PV328_012095</name>
</gene>
<dbReference type="EMBL" id="JAQQBS010000493">
    <property type="protein sequence ID" value="KAK0169406.1"/>
    <property type="molecule type" value="Genomic_DNA"/>
</dbReference>
<reference evidence="1" key="2">
    <citation type="submission" date="2023-03" db="EMBL/GenBank/DDBJ databases">
        <authorList>
            <person name="Inwood S.N."/>
            <person name="Skelly J.G."/>
            <person name="Guhlin J."/>
            <person name="Harrop T.W.R."/>
            <person name="Goldson S.G."/>
            <person name="Dearden P.K."/>
        </authorList>
    </citation>
    <scope>NUCLEOTIDE SEQUENCE</scope>
    <source>
        <strain evidence="1">Irish</strain>
        <tissue evidence="1">Whole body</tissue>
    </source>
</reference>
<dbReference type="AlphaFoldDB" id="A0AA39KQ36"/>
<proteinExistence type="predicted"/>
<evidence type="ECO:0000313" key="2">
    <source>
        <dbReference type="Proteomes" id="UP001168990"/>
    </source>
</evidence>
<name>A0AA39KQ36_9HYME</name>
<organism evidence="1 2">
    <name type="scientific">Microctonus aethiopoides</name>
    <dbReference type="NCBI Taxonomy" id="144406"/>
    <lineage>
        <taxon>Eukaryota</taxon>
        <taxon>Metazoa</taxon>
        <taxon>Ecdysozoa</taxon>
        <taxon>Arthropoda</taxon>
        <taxon>Hexapoda</taxon>
        <taxon>Insecta</taxon>
        <taxon>Pterygota</taxon>
        <taxon>Neoptera</taxon>
        <taxon>Endopterygota</taxon>
        <taxon>Hymenoptera</taxon>
        <taxon>Apocrita</taxon>
        <taxon>Ichneumonoidea</taxon>
        <taxon>Braconidae</taxon>
        <taxon>Euphorinae</taxon>
        <taxon>Microctonus</taxon>
    </lineage>
</organism>
<dbReference type="Proteomes" id="UP001168990">
    <property type="component" value="Unassembled WGS sequence"/>
</dbReference>
<accession>A0AA39KQ36</accession>
<protein>
    <submittedName>
        <fullName evidence="1">Uncharacterized protein</fullName>
    </submittedName>
</protein>
<reference evidence="1" key="1">
    <citation type="journal article" date="2023" name="bioRxiv">
        <title>Scaffold-level genome assemblies of two parasitoid biocontrol wasps reveal the parthenogenesis mechanism and an associated novel virus.</title>
        <authorList>
            <person name="Inwood S."/>
            <person name="Skelly J."/>
            <person name="Guhlin J."/>
            <person name="Harrop T."/>
            <person name="Goldson S."/>
            <person name="Dearden P."/>
        </authorList>
    </citation>
    <scope>NUCLEOTIDE SEQUENCE</scope>
    <source>
        <strain evidence="1">Irish</strain>
        <tissue evidence="1">Whole body</tissue>
    </source>
</reference>
<sequence length="258" mass="29715">MSAPEGWPKFEVVCVELKSKEYAFTTDAENDEKAKSAVTVQYYKDANSNYVSAHRLRETPKMINAHPESNNIDMVKSNRGRTTTVISTLGLEEINLSECDMTKLTYLSLKKLMAEFMLFREDMIEWRQTMECRANVKSKNEITPSKFLEEHGLTKLITKLAFDCIVESGMKKTVKSILKKIFEREPAMKCTAVRNSNKTGSQKLVLKGYQFYDDVFEFVRAIHSGNEPVIETLFYQGLSSSLSDAKDWDRHRKYRQAK</sequence>
<keyword evidence="2" id="KW-1185">Reference proteome</keyword>
<feature type="non-terminal residue" evidence="1">
    <location>
        <position position="258"/>
    </location>
</feature>
<evidence type="ECO:0000313" key="1">
    <source>
        <dbReference type="EMBL" id="KAK0169406.1"/>
    </source>
</evidence>
<comment type="caution">
    <text evidence="1">The sequence shown here is derived from an EMBL/GenBank/DDBJ whole genome shotgun (WGS) entry which is preliminary data.</text>
</comment>